<dbReference type="OrthoDB" id="3796310at2759"/>
<evidence type="ECO:0000313" key="1">
    <source>
        <dbReference type="EMBL" id="KAF2707292.1"/>
    </source>
</evidence>
<dbReference type="Proteomes" id="UP000799428">
    <property type="component" value="Unassembled WGS sequence"/>
</dbReference>
<dbReference type="EMBL" id="MU005774">
    <property type="protein sequence ID" value="KAF2707292.1"/>
    <property type="molecule type" value="Genomic_DNA"/>
</dbReference>
<proteinExistence type="predicted"/>
<reference evidence="1" key="1">
    <citation type="journal article" date="2020" name="Stud. Mycol.">
        <title>101 Dothideomycetes genomes: a test case for predicting lifestyles and emergence of pathogens.</title>
        <authorList>
            <person name="Haridas S."/>
            <person name="Albert R."/>
            <person name="Binder M."/>
            <person name="Bloem J."/>
            <person name="Labutti K."/>
            <person name="Salamov A."/>
            <person name="Andreopoulos B."/>
            <person name="Baker S."/>
            <person name="Barry K."/>
            <person name="Bills G."/>
            <person name="Bluhm B."/>
            <person name="Cannon C."/>
            <person name="Castanera R."/>
            <person name="Culley D."/>
            <person name="Daum C."/>
            <person name="Ezra D."/>
            <person name="Gonzalez J."/>
            <person name="Henrissat B."/>
            <person name="Kuo A."/>
            <person name="Liang C."/>
            <person name="Lipzen A."/>
            <person name="Lutzoni F."/>
            <person name="Magnuson J."/>
            <person name="Mondo S."/>
            <person name="Nolan M."/>
            <person name="Ohm R."/>
            <person name="Pangilinan J."/>
            <person name="Park H.-J."/>
            <person name="Ramirez L."/>
            <person name="Alfaro M."/>
            <person name="Sun H."/>
            <person name="Tritt A."/>
            <person name="Yoshinaga Y."/>
            <person name="Zwiers L.-H."/>
            <person name="Turgeon B."/>
            <person name="Goodwin S."/>
            <person name="Spatafora J."/>
            <person name="Crous P."/>
            <person name="Grigoriev I."/>
        </authorList>
    </citation>
    <scope>NUCLEOTIDE SEQUENCE</scope>
    <source>
        <strain evidence="1">CBS 279.74</strain>
    </source>
</reference>
<evidence type="ECO:0000313" key="2">
    <source>
        <dbReference type="Proteomes" id="UP000799428"/>
    </source>
</evidence>
<gene>
    <name evidence="1" type="ORF">K504DRAFT_54231</name>
</gene>
<name>A0A6G1K4B0_9PLEO</name>
<protein>
    <submittedName>
        <fullName evidence="1">Uncharacterized protein</fullName>
    </submittedName>
</protein>
<sequence>MVNPEIPPPYSEIAISETPTPQRDPIIQFGRYMTEIMAFTFSADFALLNHALGQPTLPTSASMSTTNSILTEDERAELLRLALIIPDMYWRRSGHQLLTGHDSDRQAVIDALSRPALHFSLSISYIFLLVNSYADHRCDETKRGCMWMSRTIVRPLWLSRRLTFLLHKFRQHLHAHVCIIAATAPDEHVRIMLGKAMKTFQEEELGIKKLTPSRYQTWPTDSWSRVYDVEFTLMCT</sequence>
<dbReference type="AlphaFoldDB" id="A0A6G1K4B0"/>
<organism evidence="1 2">
    <name type="scientific">Pleomassaria siparia CBS 279.74</name>
    <dbReference type="NCBI Taxonomy" id="1314801"/>
    <lineage>
        <taxon>Eukaryota</taxon>
        <taxon>Fungi</taxon>
        <taxon>Dikarya</taxon>
        <taxon>Ascomycota</taxon>
        <taxon>Pezizomycotina</taxon>
        <taxon>Dothideomycetes</taxon>
        <taxon>Pleosporomycetidae</taxon>
        <taxon>Pleosporales</taxon>
        <taxon>Pleomassariaceae</taxon>
        <taxon>Pleomassaria</taxon>
    </lineage>
</organism>
<accession>A0A6G1K4B0</accession>
<keyword evidence="2" id="KW-1185">Reference proteome</keyword>